<evidence type="ECO:0000256" key="9">
    <source>
        <dbReference type="ARBA" id="ARBA00022884"/>
    </source>
</evidence>
<feature type="compositionally biased region" description="Low complexity" evidence="11">
    <location>
        <begin position="501"/>
        <end position="514"/>
    </location>
</feature>
<evidence type="ECO:0000256" key="5">
    <source>
        <dbReference type="ARBA" id="ARBA00022723"/>
    </source>
</evidence>
<keyword evidence="8" id="KW-0460">Magnesium</keyword>
<dbReference type="RefSeq" id="WP_011403267.1">
    <property type="nucleotide sequence ID" value="NZ_CALTRV010000002.1"/>
</dbReference>
<feature type="compositionally biased region" description="Basic and acidic residues" evidence="11">
    <location>
        <begin position="434"/>
        <end position="464"/>
    </location>
</feature>
<organism evidence="14 16">
    <name type="scientific">Salinibacter ruber</name>
    <dbReference type="NCBI Taxonomy" id="146919"/>
    <lineage>
        <taxon>Bacteria</taxon>
        <taxon>Pseudomonadati</taxon>
        <taxon>Rhodothermota</taxon>
        <taxon>Rhodothermia</taxon>
        <taxon>Rhodothermales</taxon>
        <taxon>Salinibacteraceae</taxon>
        <taxon>Salinibacter</taxon>
    </lineage>
</organism>
<dbReference type="GO" id="GO:0003723">
    <property type="term" value="F:RNA binding"/>
    <property type="evidence" value="ECO:0007669"/>
    <property type="project" value="UniProtKB-KW"/>
</dbReference>
<proteinExistence type="predicted"/>
<evidence type="ECO:0000256" key="4">
    <source>
        <dbReference type="ARBA" id="ARBA00022722"/>
    </source>
</evidence>
<dbReference type="Gene3D" id="2.40.50.140">
    <property type="entry name" value="Nucleic acid-binding proteins"/>
    <property type="match status" value="1"/>
</dbReference>
<dbReference type="PANTHER" id="PTHR30001:SF1">
    <property type="entry name" value="RIBONUCLEASE E_G-LIKE PROTEIN, CHLOROPLASTIC"/>
    <property type="match status" value="1"/>
</dbReference>
<gene>
    <name evidence="13" type="ORF">GGP61_001165</name>
    <name evidence="14" type="ORF">GGP83_000976</name>
    <name evidence="15" type="ORF">GGQ01_000626</name>
</gene>
<dbReference type="PANTHER" id="PTHR30001">
    <property type="entry name" value="RIBONUCLEASE"/>
    <property type="match status" value="1"/>
</dbReference>
<feature type="region of interest" description="Disordered" evidence="11">
    <location>
        <begin position="412"/>
        <end position="517"/>
    </location>
</feature>
<evidence type="ECO:0000256" key="1">
    <source>
        <dbReference type="ARBA" id="ARBA00001946"/>
    </source>
</evidence>
<evidence type="ECO:0000256" key="3">
    <source>
        <dbReference type="ARBA" id="ARBA00022519"/>
    </source>
</evidence>
<dbReference type="GO" id="GO:0005737">
    <property type="term" value="C:cytoplasm"/>
    <property type="evidence" value="ECO:0007669"/>
    <property type="project" value="TreeGrafter"/>
</dbReference>
<evidence type="ECO:0000313" key="15">
    <source>
        <dbReference type="EMBL" id="MCS4035578.1"/>
    </source>
</evidence>
<evidence type="ECO:0000313" key="13">
    <source>
        <dbReference type="EMBL" id="MCS3709562.1"/>
    </source>
</evidence>
<dbReference type="Proteomes" id="UP001155040">
    <property type="component" value="Unassembled WGS sequence"/>
</dbReference>
<sequence length="596" mass="66918">MSKEIVFNVGNEQTRIAIVEDGKLVELYIENAEHKRTIGNLYLGQIRKVMPSIQAAFVDIGQEQDAFLHFSDLSDNLPYLLDFLGLEAPTVEAIDVPKGKKDWDKRPSDLLNRGQTILVQVTKEPISNKGSRISTDISLAGRFLVLVPLQNYVAVSRKITDDEERRRLESLASSLVPDGVGVIVRTVAQDRDAKSLDKDMKLLMERWRRVEKRLKDKPSPPELVHEDVDMASSIVRDEFSEEYDRILVDHEGLYSSIQSYVRAVGPQLVDRVELHEGDQPVFESVGIQHGADRAFKDRVELPSGGYLFIEKTEAMHVVDVNSGRSGKGKSQAENSLNVNLEAARVIARQIRLRDLGGIIVVDFIDLRDEDDKKKVYDEVKKGFEEDRAVTKVLPMSDFGLVEITRQRLRPSITTTFSSANGTPSDDGDDGADPEELRQAERKIQSLEKEVEKREREVKRLKAEDDTPDEEVTALRQKIQALEDKLEAARAQQTAENATPRPSSSDGSAASAEGDAAPDELVEDIEQWLVAHSDTHRAVTLRVHPFVAAFLRRPVPTYTTRWFMEHLVRVHVEADTEVPPHTFQVTDESGAPLPESP</sequence>
<dbReference type="GO" id="GO:0004540">
    <property type="term" value="F:RNA nuclease activity"/>
    <property type="evidence" value="ECO:0007669"/>
    <property type="project" value="InterPro"/>
</dbReference>
<keyword evidence="9" id="KW-0694">RNA-binding</keyword>
<keyword evidence="4" id="KW-0540">Nuclease</keyword>
<dbReference type="PROSITE" id="PS50126">
    <property type="entry name" value="S1"/>
    <property type="match status" value="1"/>
</dbReference>
<dbReference type="GO" id="GO:0046872">
    <property type="term" value="F:metal ion binding"/>
    <property type="evidence" value="ECO:0007669"/>
    <property type="project" value="UniProtKB-KW"/>
</dbReference>
<dbReference type="EMBL" id="JANUBF010000003">
    <property type="protein sequence ID" value="MCS4035578.1"/>
    <property type="molecule type" value="Genomic_DNA"/>
</dbReference>
<evidence type="ECO:0000256" key="6">
    <source>
        <dbReference type="ARBA" id="ARBA00022759"/>
    </source>
</evidence>
<dbReference type="Pfam" id="PF10150">
    <property type="entry name" value="RNase_E_G"/>
    <property type="match status" value="1"/>
</dbReference>
<dbReference type="SMART" id="SM00316">
    <property type="entry name" value="S1"/>
    <property type="match status" value="1"/>
</dbReference>
<dbReference type="AlphaFoldDB" id="A0A840EFS3"/>
<dbReference type="Proteomes" id="UP001155057">
    <property type="component" value="Unassembled WGS sequence"/>
</dbReference>
<dbReference type="EMBL" id="JANUAE010000003">
    <property type="protein sequence ID" value="MCS3709562.1"/>
    <property type="molecule type" value="Genomic_DNA"/>
</dbReference>
<evidence type="ECO:0000259" key="12">
    <source>
        <dbReference type="PROSITE" id="PS50126"/>
    </source>
</evidence>
<dbReference type="InterPro" id="IPR003029">
    <property type="entry name" value="S1_domain"/>
</dbReference>
<dbReference type="NCBIfam" id="TIGR00757">
    <property type="entry name" value="RNaseEG"/>
    <property type="match status" value="1"/>
</dbReference>
<dbReference type="InterPro" id="IPR004659">
    <property type="entry name" value="RNase_E/G"/>
</dbReference>
<evidence type="ECO:0000256" key="2">
    <source>
        <dbReference type="ARBA" id="ARBA00022475"/>
    </source>
</evidence>
<keyword evidence="7 14" id="KW-0378">Hydrolase</keyword>
<dbReference type="GO" id="GO:0006364">
    <property type="term" value="P:rRNA processing"/>
    <property type="evidence" value="ECO:0007669"/>
    <property type="project" value="TreeGrafter"/>
</dbReference>
<keyword evidence="3" id="KW-0997">Cell inner membrane</keyword>
<evidence type="ECO:0000256" key="7">
    <source>
        <dbReference type="ARBA" id="ARBA00022801"/>
    </source>
</evidence>
<dbReference type="EMBL" id="JANUBB010000003">
    <property type="protein sequence ID" value="MCS3951035.1"/>
    <property type="molecule type" value="Genomic_DNA"/>
</dbReference>
<reference evidence="14" key="1">
    <citation type="submission" date="2022-08" db="EMBL/GenBank/DDBJ databases">
        <title>Genomic Encyclopedia of Type Strains, Phase V (KMG-V): Genome sequencing to study the core and pangenomes of soil and plant-associated prokaryotes.</title>
        <authorList>
            <person name="Whitman W."/>
        </authorList>
    </citation>
    <scope>NUCLEOTIDE SEQUENCE</scope>
    <source>
        <strain evidence="14">SP2017</strain>
        <strain evidence="15">SP3012</strain>
        <strain evidence="13">SP3049</strain>
    </source>
</reference>
<evidence type="ECO:0000256" key="11">
    <source>
        <dbReference type="SAM" id="MobiDB-lite"/>
    </source>
</evidence>
<keyword evidence="10" id="KW-0472">Membrane</keyword>
<dbReference type="InterPro" id="IPR019307">
    <property type="entry name" value="RNA-bd_AU-1/RNase_E/G"/>
</dbReference>
<feature type="compositionally biased region" description="Polar residues" evidence="11">
    <location>
        <begin position="490"/>
        <end position="500"/>
    </location>
</feature>
<evidence type="ECO:0000313" key="16">
    <source>
        <dbReference type="Proteomes" id="UP001155010"/>
    </source>
</evidence>
<dbReference type="SUPFAM" id="SSF50249">
    <property type="entry name" value="Nucleic acid-binding proteins"/>
    <property type="match status" value="1"/>
</dbReference>
<dbReference type="SMR" id="A0A840EFS3"/>
<dbReference type="GO" id="GO:0016787">
    <property type="term" value="F:hydrolase activity"/>
    <property type="evidence" value="ECO:0007669"/>
    <property type="project" value="UniProtKB-KW"/>
</dbReference>
<keyword evidence="6" id="KW-0255">Endonuclease</keyword>
<dbReference type="Proteomes" id="UP001155010">
    <property type="component" value="Unassembled WGS sequence"/>
</dbReference>
<dbReference type="EC" id="3.1.26.-" evidence="14"/>
<evidence type="ECO:0000313" key="14">
    <source>
        <dbReference type="EMBL" id="MCS3951035.1"/>
    </source>
</evidence>
<comment type="cofactor">
    <cofactor evidence="1">
        <name>Mg(2+)</name>
        <dbReference type="ChEBI" id="CHEBI:18420"/>
    </cofactor>
</comment>
<comment type="caution">
    <text evidence="14">The sequence shown here is derived from an EMBL/GenBank/DDBJ whole genome shotgun (WGS) entry which is preliminary data.</text>
</comment>
<evidence type="ECO:0000256" key="10">
    <source>
        <dbReference type="ARBA" id="ARBA00023136"/>
    </source>
</evidence>
<dbReference type="InterPro" id="IPR012340">
    <property type="entry name" value="NA-bd_OB-fold"/>
</dbReference>
<dbReference type="CDD" id="cd04453">
    <property type="entry name" value="S1_RNase_E"/>
    <property type="match status" value="1"/>
</dbReference>
<accession>A0A840EFS3</accession>
<dbReference type="GO" id="GO:0004519">
    <property type="term" value="F:endonuclease activity"/>
    <property type="evidence" value="ECO:0007669"/>
    <property type="project" value="UniProtKB-KW"/>
</dbReference>
<name>A0A840EFS3_9BACT</name>
<feature type="domain" description="S1 motif" evidence="12">
    <location>
        <begin position="39"/>
        <end position="142"/>
    </location>
</feature>
<keyword evidence="2" id="KW-1003">Cell membrane</keyword>
<feature type="compositionally biased region" description="Polar residues" evidence="11">
    <location>
        <begin position="412"/>
        <end position="423"/>
    </location>
</feature>
<keyword evidence="5" id="KW-0479">Metal-binding</keyword>
<evidence type="ECO:0000256" key="8">
    <source>
        <dbReference type="ARBA" id="ARBA00022842"/>
    </source>
</evidence>
<protein>
    <submittedName>
        <fullName evidence="14">Ribonuclease G</fullName>
        <ecNumber evidence="14">3.1.26.-</ecNumber>
    </submittedName>
</protein>